<feature type="chain" id="PRO_5026872896" evidence="7">
    <location>
        <begin position="33"/>
        <end position="278"/>
    </location>
</feature>
<dbReference type="PANTHER" id="PTHR22726">
    <property type="entry name" value="METALLOENDOPEPTIDASE OMA1"/>
    <property type="match status" value="1"/>
</dbReference>
<organism evidence="9 10">
    <name type="scientific">Ramlibacter pinisoli</name>
    <dbReference type="NCBI Taxonomy" id="2682844"/>
    <lineage>
        <taxon>Bacteria</taxon>
        <taxon>Pseudomonadati</taxon>
        <taxon>Pseudomonadota</taxon>
        <taxon>Betaproteobacteria</taxon>
        <taxon>Burkholderiales</taxon>
        <taxon>Comamonadaceae</taxon>
        <taxon>Ramlibacter</taxon>
    </lineage>
</organism>
<protein>
    <submittedName>
        <fullName evidence="9">M48 family metalloprotease</fullName>
    </submittedName>
</protein>
<evidence type="ECO:0000256" key="2">
    <source>
        <dbReference type="ARBA" id="ARBA00022723"/>
    </source>
</evidence>
<dbReference type="GO" id="GO:0016020">
    <property type="term" value="C:membrane"/>
    <property type="evidence" value="ECO:0007669"/>
    <property type="project" value="TreeGrafter"/>
</dbReference>
<dbReference type="GO" id="GO:0004222">
    <property type="term" value="F:metalloendopeptidase activity"/>
    <property type="evidence" value="ECO:0007669"/>
    <property type="project" value="InterPro"/>
</dbReference>
<evidence type="ECO:0000256" key="7">
    <source>
        <dbReference type="SAM" id="SignalP"/>
    </source>
</evidence>
<dbReference type="InterPro" id="IPR006311">
    <property type="entry name" value="TAT_signal"/>
</dbReference>
<dbReference type="GO" id="GO:0051603">
    <property type="term" value="P:proteolysis involved in protein catabolic process"/>
    <property type="evidence" value="ECO:0007669"/>
    <property type="project" value="TreeGrafter"/>
</dbReference>
<reference evidence="9 10" key="1">
    <citation type="submission" date="2019-12" db="EMBL/GenBank/DDBJ databases">
        <authorList>
            <person name="Huq M.A."/>
        </authorList>
    </citation>
    <scope>NUCLEOTIDE SEQUENCE [LARGE SCALE GENOMIC DNA]</scope>
    <source>
        <strain evidence="9 10">MAH-25</strain>
    </source>
</reference>
<evidence type="ECO:0000313" key="10">
    <source>
        <dbReference type="Proteomes" id="UP000469385"/>
    </source>
</evidence>
<dbReference type="AlphaFoldDB" id="A0A6N8IP63"/>
<dbReference type="RefSeq" id="WP_157396141.1">
    <property type="nucleotide sequence ID" value="NZ_WSEL01000002.1"/>
</dbReference>
<keyword evidence="2" id="KW-0479">Metal-binding</keyword>
<accession>A0A6N8IP63</accession>
<evidence type="ECO:0000259" key="8">
    <source>
        <dbReference type="Pfam" id="PF01435"/>
    </source>
</evidence>
<dbReference type="PROSITE" id="PS51318">
    <property type="entry name" value="TAT"/>
    <property type="match status" value="1"/>
</dbReference>
<keyword evidence="4 6" id="KW-0862">Zinc</keyword>
<keyword evidence="7" id="KW-0732">Signal</keyword>
<keyword evidence="10" id="KW-1185">Reference proteome</keyword>
<dbReference type="InterPro" id="IPR051156">
    <property type="entry name" value="Mito/Outer_Membr_Metalloprot"/>
</dbReference>
<name>A0A6N8IP63_9BURK</name>
<evidence type="ECO:0000256" key="3">
    <source>
        <dbReference type="ARBA" id="ARBA00022801"/>
    </source>
</evidence>
<dbReference type="Proteomes" id="UP000469385">
    <property type="component" value="Unassembled WGS sequence"/>
</dbReference>
<sequence length="278" mass="30018">MCQSCFARASAWMPRRGFLALAGAAAATPVLAQVDVGAPSRARGLVPADEIEAASAQQYSQMMAEARQQKALAPENYPQLQRLRSIAARLIPQSPRWNERAKSWRWEVNLIGSKQINAFCMPGGKIAFYTGLLDQLQLSDDEAAMVMGHEMAHALREHARARIGKEQGTGALLQLGAQLFGLGQLGDVAANIGTQLISLRFSREDETEADLVGLELGARAGYQPEASVSLWEKMGKASGGSQGPAFLSTHPTGPDRLARLRENVPKVRGLYQQAIAGR</sequence>
<dbReference type="InterPro" id="IPR001915">
    <property type="entry name" value="Peptidase_M48"/>
</dbReference>
<comment type="caution">
    <text evidence="9">The sequence shown here is derived from an EMBL/GenBank/DDBJ whole genome shotgun (WGS) entry which is preliminary data.</text>
</comment>
<comment type="cofactor">
    <cofactor evidence="6">
        <name>Zn(2+)</name>
        <dbReference type="ChEBI" id="CHEBI:29105"/>
    </cofactor>
    <text evidence="6">Binds 1 zinc ion per subunit.</text>
</comment>
<dbReference type="EMBL" id="WSEL01000002">
    <property type="protein sequence ID" value="MVQ28016.1"/>
    <property type="molecule type" value="Genomic_DNA"/>
</dbReference>
<gene>
    <name evidence="9" type="ORF">GON04_01035</name>
</gene>
<keyword evidence="5 6" id="KW-0482">Metalloprotease</keyword>
<dbReference type="PANTHER" id="PTHR22726:SF1">
    <property type="entry name" value="METALLOENDOPEPTIDASE OMA1, MITOCHONDRIAL"/>
    <property type="match status" value="1"/>
</dbReference>
<evidence type="ECO:0000313" key="9">
    <source>
        <dbReference type="EMBL" id="MVQ28016.1"/>
    </source>
</evidence>
<feature type="domain" description="Peptidase M48" evidence="8">
    <location>
        <begin position="82"/>
        <end position="262"/>
    </location>
</feature>
<evidence type="ECO:0000256" key="5">
    <source>
        <dbReference type="ARBA" id="ARBA00023049"/>
    </source>
</evidence>
<dbReference type="Pfam" id="PF01435">
    <property type="entry name" value="Peptidase_M48"/>
    <property type="match status" value="1"/>
</dbReference>
<evidence type="ECO:0000256" key="1">
    <source>
        <dbReference type="ARBA" id="ARBA00022670"/>
    </source>
</evidence>
<dbReference type="Gene3D" id="3.30.2010.10">
    <property type="entry name" value="Metalloproteases ('zincins'), catalytic domain"/>
    <property type="match status" value="1"/>
</dbReference>
<evidence type="ECO:0000256" key="6">
    <source>
        <dbReference type="RuleBase" id="RU003983"/>
    </source>
</evidence>
<proteinExistence type="inferred from homology"/>
<evidence type="ECO:0000256" key="4">
    <source>
        <dbReference type="ARBA" id="ARBA00022833"/>
    </source>
</evidence>
<comment type="similarity">
    <text evidence="6">Belongs to the peptidase M48 family.</text>
</comment>
<keyword evidence="3 6" id="KW-0378">Hydrolase</keyword>
<keyword evidence="1 6" id="KW-0645">Protease</keyword>
<dbReference type="GO" id="GO:0046872">
    <property type="term" value="F:metal ion binding"/>
    <property type="evidence" value="ECO:0007669"/>
    <property type="project" value="UniProtKB-KW"/>
</dbReference>
<feature type="signal peptide" evidence="7">
    <location>
        <begin position="1"/>
        <end position="32"/>
    </location>
</feature>
<dbReference type="CDD" id="cd07331">
    <property type="entry name" value="M48C_Oma1_like"/>
    <property type="match status" value="1"/>
</dbReference>